<evidence type="ECO:0000256" key="3">
    <source>
        <dbReference type="ARBA" id="ARBA00022448"/>
    </source>
</evidence>
<dbReference type="EMBL" id="JBHMAG010000020">
    <property type="protein sequence ID" value="MFB9756123.1"/>
    <property type="molecule type" value="Genomic_DNA"/>
</dbReference>
<gene>
    <name evidence="6" type="ORF">ACFFNY_31485</name>
</gene>
<evidence type="ECO:0000313" key="7">
    <source>
        <dbReference type="Proteomes" id="UP001589619"/>
    </source>
</evidence>
<reference evidence="6 7" key="1">
    <citation type="submission" date="2024-09" db="EMBL/GenBank/DDBJ databases">
        <authorList>
            <person name="Sun Q."/>
            <person name="Mori K."/>
        </authorList>
    </citation>
    <scope>NUCLEOTIDE SEQUENCE [LARGE SCALE GENOMIC DNA]</scope>
    <source>
        <strain evidence="6 7">JCM 12520</strain>
    </source>
</reference>
<keyword evidence="4 5" id="KW-0732">Signal</keyword>
<organism evidence="6 7">
    <name type="scientific">Paenibacillus hodogayensis</name>
    <dbReference type="NCBI Taxonomy" id="279208"/>
    <lineage>
        <taxon>Bacteria</taxon>
        <taxon>Bacillati</taxon>
        <taxon>Bacillota</taxon>
        <taxon>Bacilli</taxon>
        <taxon>Bacillales</taxon>
        <taxon>Paenibacillaceae</taxon>
        <taxon>Paenibacillus</taxon>
    </lineage>
</organism>
<dbReference type="RefSeq" id="WP_344913216.1">
    <property type="nucleotide sequence ID" value="NZ_BAAAYO010000012.1"/>
</dbReference>
<proteinExistence type="inferred from homology"/>
<keyword evidence="3" id="KW-0813">Transport</keyword>
<evidence type="ECO:0000256" key="4">
    <source>
        <dbReference type="ARBA" id="ARBA00022729"/>
    </source>
</evidence>
<dbReference type="PANTHER" id="PTHR43649:SF31">
    <property type="entry name" value="SN-GLYCEROL-3-PHOSPHATE-BINDING PERIPLASMIC PROTEIN UGPB"/>
    <property type="match status" value="1"/>
</dbReference>
<feature type="signal peptide" evidence="5">
    <location>
        <begin position="1"/>
        <end position="25"/>
    </location>
</feature>
<evidence type="ECO:0000313" key="6">
    <source>
        <dbReference type="EMBL" id="MFB9756123.1"/>
    </source>
</evidence>
<evidence type="ECO:0000256" key="2">
    <source>
        <dbReference type="ARBA" id="ARBA00008520"/>
    </source>
</evidence>
<keyword evidence="7" id="KW-1185">Reference proteome</keyword>
<comment type="subcellular location">
    <subcellularLocation>
        <location evidence="1">Cell envelope</location>
    </subcellularLocation>
</comment>
<dbReference type="Pfam" id="PF01547">
    <property type="entry name" value="SBP_bac_1"/>
    <property type="match status" value="1"/>
</dbReference>
<dbReference type="PANTHER" id="PTHR43649">
    <property type="entry name" value="ARABINOSE-BINDING PROTEIN-RELATED"/>
    <property type="match status" value="1"/>
</dbReference>
<protein>
    <submittedName>
        <fullName evidence="6">ABC transporter substrate-binding protein</fullName>
    </submittedName>
</protein>
<comment type="similarity">
    <text evidence="2">Belongs to the bacterial solute-binding protein 1 family.</text>
</comment>
<dbReference type="SUPFAM" id="SSF53850">
    <property type="entry name" value="Periplasmic binding protein-like II"/>
    <property type="match status" value="1"/>
</dbReference>
<dbReference type="InterPro" id="IPR006059">
    <property type="entry name" value="SBP"/>
</dbReference>
<name>A0ABV5W6C2_9BACL</name>
<evidence type="ECO:0000256" key="1">
    <source>
        <dbReference type="ARBA" id="ARBA00004196"/>
    </source>
</evidence>
<dbReference type="InterPro" id="IPR050490">
    <property type="entry name" value="Bact_solute-bd_prot1"/>
</dbReference>
<comment type="caution">
    <text evidence="6">The sequence shown here is derived from an EMBL/GenBank/DDBJ whole genome shotgun (WGS) entry which is preliminary data.</text>
</comment>
<dbReference type="Proteomes" id="UP001589619">
    <property type="component" value="Unassembled WGS sequence"/>
</dbReference>
<dbReference type="Gene3D" id="3.40.190.10">
    <property type="entry name" value="Periplasmic binding protein-like II"/>
    <property type="match status" value="1"/>
</dbReference>
<feature type="chain" id="PRO_5045612200" evidence="5">
    <location>
        <begin position="26"/>
        <end position="447"/>
    </location>
</feature>
<accession>A0ABV5W6C2</accession>
<evidence type="ECO:0000256" key="5">
    <source>
        <dbReference type="SAM" id="SignalP"/>
    </source>
</evidence>
<sequence>MKMKWKANRPHLALACCATLAVALAACSTGKENVQQDGKTGMDTPPPKPSEPVELVFYGNSTQPDTYFNTYYGDAIRKKFPDYKITYLQRTKGNEIENLVAAGTKFDIYYATVGNFESSLQMYGLQLEMSELIKKHGIDTSKFEPSLLEAMKLNTGGAIFGVPVQTSVEILYYNKSLFDKFGVPYPKDGLTWDQAAELSAKLTREEGGVQYYGYTTTINHMLRMNQFSLPRVDPKTGKPTINTDARWKTYYETLYGKMMAGEAYKKRFNENSTLAASDAFIKTKEAAMYAFPSQLYLTNPEEMKAMDWDIVTLPTFRELPGIGSQSYPMYFGVTQQSKHPDAAAEVLKYMVSEEFQIGLARKGWMSSLTSESVRQAYAQDTPFKDKNYKALFVKPAPIAYAPEYDPGLISNYIKPALDMLQGKLDLNTSFRMAEEEAAKTINSAKAK</sequence>
<dbReference type="PROSITE" id="PS51257">
    <property type="entry name" value="PROKAR_LIPOPROTEIN"/>
    <property type="match status" value="1"/>
</dbReference>